<evidence type="ECO:0000313" key="1">
    <source>
        <dbReference type="EMBL" id="MFC6202781.1"/>
    </source>
</evidence>
<gene>
    <name evidence="1" type="ORF">ACFP1L_12990</name>
</gene>
<proteinExistence type="predicted"/>
<dbReference type="EMBL" id="JBHSSE010000027">
    <property type="protein sequence ID" value="MFC6202781.1"/>
    <property type="molecule type" value="Genomic_DNA"/>
</dbReference>
<comment type="caution">
    <text evidence="1">The sequence shown here is derived from an EMBL/GenBank/DDBJ whole genome shotgun (WGS) entry which is preliminary data.</text>
</comment>
<dbReference type="RefSeq" id="WP_137616685.1">
    <property type="nucleotide sequence ID" value="NZ_BJDI01000011.1"/>
</dbReference>
<protein>
    <submittedName>
        <fullName evidence="1">Type II toxin-antitoxin system RelB/DinJ family antitoxin</fullName>
    </submittedName>
</protein>
<dbReference type="InterPro" id="IPR007337">
    <property type="entry name" value="RelB/DinJ"/>
</dbReference>
<sequence>MSGTGKKKASISVKISTEDKQRATELFEELDLSLSAAIRIFIKKSIAEDGLPFEVEDSFYSATNQAELNRRFTKVTNNQNGHNRHLLDNREQ</sequence>
<dbReference type="InterPro" id="IPR013321">
    <property type="entry name" value="Arc_rbn_hlx_hlx"/>
</dbReference>
<dbReference type="Pfam" id="PF04221">
    <property type="entry name" value="RelB"/>
    <property type="match status" value="1"/>
</dbReference>
<accession>A0ABW1SMK1</accession>
<evidence type="ECO:0000313" key="2">
    <source>
        <dbReference type="Proteomes" id="UP001596171"/>
    </source>
</evidence>
<dbReference type="Proteomes" id="UP001596171">
    <property type="component" value="Unassembled WGS sequence"/>
</dbReference>
<name>A0ABW1SMK1_9LACO</name>
<dbReference type="Gene3D" id="1.10.1220.10">
    <property type="entry name" value="Met repressor-like"/>
    <property type="match status" value="1"/>
</dbReference>
<keyword evidence="2" id="KW-1185">Reference proteome</keyword>
<dbReference type="NCBIfam" id="TIGR02384">
    <property type="entry name" value="RelB_DinJ"/>
    <property type="match status" value="1"/>
</dbReference>
<reference evidence="2" key="1">
    <citation type="journal article" date="2019" name="Int. J. Syst. Evol. Microbiol.">
        <title>The Global Catalogue of Microorganisms (GCM) 10K type strain sequencing project: providing services to taxonomists for standard genome sequencing and annotation.</title>
        <authorList>
            <consortium name="The Broad Institute Genomics Platform"/>
            <consortium name="The Broad Institute Genome Sequencing Center for Infectious Disease"/>
            <person name="Wu L."/>
            <person name="Ma J."/>
        </authorList>
    </citation>
    <scope>NUCLEOTIDE SEQUENCE [LARGE SCALE GENOMIC DNA]</scope>
    <source>
        <strain evidence="2">CCM 8930</strain>
    </source>
</reference>
<organism evidence="1 2">
    <name type="scientific">Lactiplantibacillus nangangensis</name>
    <dbReference type="NCBI Taxonomy" id="2559917"/>
    <lineage>
        <taxon>Bacteria</taxon>
        <taxon>Bacillati</taxon>
        <taxon>Bacillota</taxon>
        <taxon>Bacilli</taxon>
        <taxon>Lactobacillales</taxon>
        <taxon>Lactobacillaceae</taxon>
        <taxon>Lactiplantibacillus</taxon>
    </lineage>
</organism>